<keyword evidence="2" id="KW-1185">Reference proteome</keyword>
<dbReference type="Proteomes" id="UP001523369">
    <property type="component" value="Unassembled WGS sequence"/>
</dbReference>
<sequence>MTGIIVSVTICSLSNITLDAQVKTRCETWFDDRVLPDLSGYEPHRTVLDAPFEGVPVPGLRADFFRRAEGDRMATVGRYSMGDRELLMAWGYVDEEHCRHNAVRNPVGGWHAPVNGCPDVELVRDGQTVIGLAVRAPGGEWIRA</sequence>
<organism evidence="1 2">
    <name type="scientific">Paractinoplanes aksuensis</name>
    <dbReference type="NCBI Taxonomy" id="2939490"/>
    <lineage>
        <taxon>Bacteria</taxon>
        <taxon>Bacillati</taxon>
        <taxon>Actinomycetota</taxon>
        <taxon>Actinomycetes</taxon>
        <taxon>Micromonosporales</taxon>
        <taxon>Micromonosporaceae</taxon>
        <taxon>Paractinoplanes</taxon>
    </lineage>
</organism>
<dbReference type="RefSeq" id="WP_253236145.1">
    <property type="nucleotide sequence ID" value="NZ_JAMYJR010000003.1"/>
</dbReference>
<comment type="caution">
    <text evidence="1">The sequence shown here is derived from an EMBL/GenBank/DDBJ whole genome shotgun (WGS) entry which is preliminary data.</text>
</comment>
<evidence type="ECO:0000313" key="2">
    <source>
        <dbReference type="Proteomes" id="UP001523369"/>
    </source>
</evidence>
<name>A0ABT1DIW7_9ACTN</name>
<evidence type="ECO:0000313" key="1">
    <source>
        <dbReference type="EMBL" id="MCO8270010.1"/>
    </source>
</evidence>
<accession>A0ABT1DIW7</accession>
<protein>
    <submittedName>
        <fullName evidence="1">Uncharacterized protein</fullName>
    </submittedName>
</protein>
<dbReference type="EMBL" id="JAMYJR010000003">
    <property type="protein sequence ID" value="MCO8270010.1"/>
    <property type="molecule type" value="Genomic_DNA"/>
</dbReference>
<proteinExistence type="predicted"/>
<reference evidence="1 2" key="1">
    <citation type="submission" date="2022-06" db="EMBL/GenBank/DDBJ databases">
        <title>New Species of the Genus Actinoplanes, ActinopZanes ferrugineus.</title>
        <authorList>
            <person name="Ding P."/>
        </authorList>
    </citation>
    <scope>NUCLEOTIDE SEQUENCE [LARGE SCALE GENOMIC DNA]</scope>
    <source>
        <strain evidence="1 2">TRM88003</strain>
    </source>
</reference>
<gene>
    <name evidence="1" type="ORF">M1L60_05315</name>
</gene>